<keyword evidence="3" id="KW-1185">Reference proteome</keyword>
<dbReference type="Pfam" id="PF11188">
    <property type="entry name" value="DUF2975"/>
    <property type="match status" value="1"/>
</dbReference>
<evidence type="ECO:0000256" key="1">
    <source>
        <dbReference type="SAM" id="Phobius"/>
    </source>
</evidence>
<accession>A0AAW9NXH4</accession>
<dbReference type="InterPro" id="IPR021354">
    <property type="entry name" value="DUF2975"/>
</dbReference>
<sequence length="212" mass="24519">MELILQRKKFQTFISVFHILMKIVLAVSSVVLGGLLLLLAFIGIMPSEKMVVLLEKGEIQATLNIGGVKLVLSDQVLNSFQFDKALIIALLLLCIFYIVLLLWITYCVQSILKGLKINQVFTMKNSKYIEWIAYGFILMSLTIKFTQTMTIYLFDQIFSLSYFMEKSQWIKAISYDFFSIHWSLLFGGVVIWIISRIFKYGVFLQEEFDTTL</sequence>
<comment type="caution">
    <text evidence="2">The sequence shown here is derived from an EMBL/GenBank/DDBJ whole genome shotgun (WGS) entry which is preliminary data.</text>
</comment>
<name>A0AAW9NXH4_9BACL</name>
<evidence type="ECO:0000313" key="2">
    <source>
        <dbReference type="EMBL" id="MEC1180839.1"/>
    </source>
</evidence>
<keyword evidence="1" id="KW-1133">Transmembrane helix</keyword>
<protein>
    <submittedName>
        <fullName evidence="2">DUF2975 domain-containing protein</fullName>
    </submittedName>
</protein>
<feature type="transmembrane region" description="Helical" evidence="1">
    <location>
        <begin position="12"/>
        <end position="45"/>
    </location>
</feature>
<keyword evidence="1" id="KW-0812">Transmembrane</keyword>
<dbReference type="EMBL" id="JARSFG010000047">
    <property type="protein sequence ID" value="MEC1180839.1"/>
    <property type="molecule type" value="Genomic_DNA"/>
</dbReference>
<keyword evidence="1" id="KW-0472">Membrane</keyword>
<dbReference type="Proteomes" id="UP001344888">
    <property type="component" value="Unassembled WGS sequence"/>
</dbReference>
<evidence type="ECO:0000313" key="3">
    <source>
        <dbReference type="Proteomes" id="UP001344888"/>
    </source>
</evidence>
<feature type="transmembrane region" description="Helical" evidence="1">
    <location>
        <begin position="173"/>
        <end position="194"/>
    </location>
</feature>
<organism evidence="2 3">
    <name type="scientific">Metasolibacillus meyeri</name>
    <dbReference type="NCBI Taxonomy" id="1071052"/>
    <lineage>
        <taxon>Bacteria</taxon>
        <taxon>Bacillati</taxon>
        <taxon>Bacillota</taxon>
        <taxon>Bacilli</taxon>
        <taxon>Bacillales</taxon>
        <taxon>Caryophanaceae</taxon>
        <taxon>Metasolibacillus</taxon>
    </lineage>
</organism>
<reference evidence="2 3" key="1">
    <citation type="submission" date="2023-03" db="EMBL/GenBank/DDBJ databases">
        <title>Bacillus Genome Sequencing.</title>
        <authorList>
            <person name="Dunlap C."/>
        </authorList>
    </citation>
    <scope>NUCLEOTIDE SEQUENCE [LARGE SCALE GENOMIC DNA]</scope>
    <source>
        <strain evidence="2 3">B-59205</strain>
    </source>
</reference>
<proteinExistence type="predicted"/>
<feature type="transmembrane region" description="Helical" evidence="1">
    <location>
        <begin position="128"/>
        <end position="153"/>
    </location>
</feature>
<dbReference type="RefSeq" id="WP_326125310.1">
    <property type="nucleotide sequence ID" value="NZ_JARSFG010000047.1"/>
</dbReference>
<gene>
    <name evidence="2" type="ORF">P9B03_20520</name>
</gene>
<dbReference type="AlphaFoldDB" id="A0AAW9NXH4"/>
<feature type="transmembrane region" description="Helical" evidence="1">
    <location>
        <begin position="85"/>
        <end position="108"/>
    </location>
</feature>